<gene>
    <name evidence="2" type="ORF">Godav_028916</name>
</gene>
<keyword evidence="3" id="KW-1185">Reference proteome</keyword>
<keyword evidence="1" id="KW-0472">Membrane</keyword>
<dbReference type="Proteomes" id="UP000593561">
    <property type="component" value="Unassembled WGS sequence"/>
</dbReference>
<comment type="caution">
    <text evidence="2">The sequence shown here is derived from an EMBL/GenBank/DDBJ whole genome shotgun (WGS) entry which is preliminary data.</text>
</comment>
<keyword evidence="1" id="KW-0812">Transmembrane</keyword>
<feature type="transmembrane region" description="Helical" evidence="1">
    <location>
        <begin position="20"/>
        <end position="38"/>
    </location>
</feature>
<accession>A0A7J8TFU0</accession>
<dbReference type="EMBL" id="JABFAC010247813">
    <property type="protein sequence ID" value="MBA0637058.1"/>
    <property type="molecule type" value="Genomic_DNA"/>
</dbReference>
<name>A0A7J8TFU0_GOSDV</name>
<reference evidence="2 3" key="1">
    <citation type="journal article" date="2019" name="Genome Biol. Evol.">
        <title>Insights into the evolution of the New World diploid cottons (Gossypium, subgenus Houzingenia) based on genome sequencing.</title>
        <authorList>
            <person name="Grover C.E."/>
            <person name="Arick M.A. 2nd"/>
            <person name="Thrash A."/>
            <person name="Conover J.L."/>
            <person name="Sanders W.S."/>
            <person name="Peterson D.G."/>
            <person name="Frelichowski J.E."/>
            <person name="Scheffler J.A."/>
            <person name="Scheffler B.E."/>
            <person name="Wendel J.F."/>
        </authorList>
    </citation>
    <scope>NUCLEOTIDE SEQUENCE [LARGE SCALE GENOMIC DNA]</scope>
    <source>
        <strain evidence="2">27</strain>
        <tissue evidence="2">Leaf</tissue>
    </source>
</reference>
<proteinExistence type="predicted"/>
<keyword evidence="1" id="KW-1133">Transmembrane helix</keyword>
<protein>
    <submittedName>
        <fullName evidence="2">Uncharacterized protein</fullName>
    </submittedName>
</protein>
<sequence length="59" mass="7175">MMRLSSCFTLIMGTYRIYSILGWIWCLQWTNIQLYYVARGFRLIKHIPEPRMSQLFGRN</sequence>
<evidence type="ECO:0000256" key="1">
    <source>
        <dbReference type="SAM" id="Phobius"/>
    </source>
</evidence>
<organism evidence="2 3">
    <name type="scientific">Gossypium davidsonii</name>
    <name type="common">Davidson's cotton</name>
    <name type="synonym">Gossypium klotzschianum subsp. davidsonii</name>
    <dbReference type="NCBI Taxonomy" id="34287"/>
    <lineage>
        <taxon>Eukaryota</taxon>
        <taxon>Viridiplantae</taxon>
        <taxon>Streptophyta</taxon>
        <taxon>Embryophyta</taxon>
        <taxon>Tracheophyta</taxon>
        <taxon>Spermatophyta</taxon>
        <taxon>Magnoliopsida</taxon>
        <taxon>eudicotyledons</taxon>
        <taxon>Gunneridae</taxon>
        <taxon>Pentapetalae</taxon>
        <taxon>rosids</taxon>
        <taxon>malvids</taxon>
        <taxon>Malvales</taxon>
        <taxon>Malvaceae</taxon>
        <taxon>Malvoideae</taxon>
        <taxon>Gossypium</taxon>
    </lineage>
</organism>
<dbReference type="AlphaFoldDB" id="A0A7J8TFU0"/>
<evidence type="ECO:0000313" key="2">
    <source>
        <dbReference type="EMBL" id="MBA0637058.1"/>
    </source>
</evidence>
<evidence type="ECO:0000313" key="3">
    <source>
        <dbReference type="Proteomes" id="UP000593561"/>
    </source>
</evidence>